<dbReference type="GO" id="GO:0005789">
    <property type="term" value="C:endoplasmic reticulum membrane"/>
    <property type="evidence" value="ECO:0007669"/>
    <property type="project" value="UniProtKB-SubCell"/>
</dbReference>
<accession>A0A1Y2EP84</accession>
<feature type="compositionally biased region" description="Low complexity" evidence="10">
    <location>
        <begin position="852"/>
        <end position="871"/>
    </location>
</feature>
<dbReference type="GO" id="GO:0004420">
    <property type="term" value="F:hydroxymethylglutaryl-CoA reductase (NADPH) activity"/>
    <property type="evidence" value="ECO:0007669"/>
    <property type="project" value="UniProtKB-EC"/>
</dbReference>
<feature type="region of interest" description="Disordered" evidence="10">
    <location>
        <begin position="376"/>
        <end position="405"/>
    </location>
</feature>
<comment type="catalytic activity">
    <reaction evidence="9">
        <text>(R)-mevalonate + 2 NADP(+) + CoA = (3S)-3-hydroxy-3-methylglutaryl-CoA + 2 NADPH + 2 H(+)</text>
        <dbReference type="Rhea" id="RHEA:15989"/>
        <dbReference type="ChEBI" id="CHEBI:15378"/>
        <dbReference type="ChEBI" id="CHEBI:36464"/>
        <dbReference type="ChEBI" id="CHEBI:43074"/>
        <dbReference type="ChEBI" id="CHEBI:57287"/>
        <dbReference type="ChEBI" id="CHEBI:57783"/>
        <dbReference type="ChEBI" id="CHEBI:58349"/>
        <dbReference type="EC" id="1.1.1.34"/>
    </reaction>
</comment>
<feature type="region of interest" description="Disordered" evidence="10">
    <location>
        <begin position="513"/>
        <end position="538"/>
    </location>
</feature>
<dbReference type="InterPro" id="IPR000731">
    <property type="entry name" value="SSD"/>
</dbReference>
<dbReference type="GO" id="GO:0008299">
    <property type="term" value="P:isoprenoid biosynthetic process"/>
    <property type="evidence" value="ECO:0007669"/>
    <property type="project" value="InterPro"/>
</dbReference>
<dbReference type="PROSITE" id="PS00318">
    <property type="entry name" value="HMG_COA_REDUCTASE_2"/>
    <property type="match status" value="1"/>
</dbReference>
<dbReference type="InterPro" id="IPR009023">
    <property type="entry name" value="HMG_CoA_Rdtase_NAD(P)-bd_sf"/>
</dbReference>
<dbReference type="GO" id="GO:0006696">
    <property type="term" value="P:ergosterol biosynthetic process"/>
    <property type="evidence" value="ECO:0007669"/>
    <property type="project" value="TreeGrafter"/>
</dbReference>
<dbReference type="FunCoup" id="A0A1Y2EP84">
    <property type="interactions" value="162"/>
</dbReference>
<feature type="compositionally biased region" description="Basic and acidic residues" evidence="10">
    <location>
        <begin position="783"/>
        <end position="801"/>
    </location>
</feature>
<evidence type="ECO:0000256" key="5">
    <source>
        <dbReference type="ARBA" id="ARBA00022857"/>
    </source>
</evidence>
<dbReference type="GO" id="GO:0005778">
    <property type="term" value="C:peroxisomal membrane"/>
    <property type="evidence" value="ECO:0007669"/>
    <property type="project" value="TreeGrafter"/>
</dbReference>
<dbReference type="FunFam" id="3.90.770.10:FF:000001">
    <property type="entry name" value="3-hydroxy-3-methylglutaryl coenzyme A reductase"/>
    <property type="match status" value="1"/>
</dbReference>
<evidence type="ECO:0000256" key="10">
    <source>
        <dbReference type="SAM" id="MobiDB-lite"/>
    </source>
</evidence>
<dbReference type="PROSITE" id="PS00066">
    <property type="entry name" value="HMG_COA_REDUCTASE_1"/>
    <property type="match status" value="1"/>
</dbReference>
<dbReference type="PRINTS" id="PR00071">
    <property type="entry name" value="HMGCOARDTASE"/>
</dbReference>
<dbReference type="InterPro" id="IPR004554">
    <property type="entry name" value="HMG_CoA_Rdtase_eu_arc"/>
</dbReference>
<dbReference type="EMBL" id="MCGR01000048">
    <property type="protein sequence ID" value="ORY73084.1"/>
    <property type="molecule type" value="Genomic_DNA"/>
</dbReference>
<gene>
    <name evidence="12" type="ORF">BCR35DRAFT_281809</name>
</gene>
<dbReference type="EC" id="1.1.1.34" evidence="9"/>
<dbReference type="FunFam" id="1.10.3270.10:FF:000001">
    <property type="entry name" value="3-hydroxy-3-methylglutaryl coenzyme A reductase"/>
    <property type="match status" value="1"/>
</dbReference>
<protein>
    <recommendedName>
        <fullName evidence="9">3-hydroxy-3-methylglutaryl coenzyme A reductase</fullName>
        <shortName evidence="9">HMG-CoA reductase</shortName>
        <ecNumber evidence="9">1.1.1.34</ecNumber>
    </recommendedName>
</protein>
<evidence type="ECO:0000313" key="13">
    <source>
        <dbReference type="Proteomes" id="UP000193467"/>
    </source>
</evidence>
<keyword evidence="5 9" id="KW-0521">NADP</keyword>
<keyword evidence="8 9" id="KW-0472">Membrane</keyword>
<feature type="region of interest" description="Disordered" evidence="10">
    <location>
        <begin position="779"/>
        <end position="881"/>
    </location>
</feature>
<dbReference type="OrthoDB" id="310654at2759"/>
<comment type="caution">
    <text evidence="12">The sequence shown here is derived from an EMBL/GenBank/DDBJ whole genome shotgun (WGS) entry which is preliminary data.</text>
</comment>
<reference evidence="12 13" key="1">
    <citation type="submission" date="2016-07" db="EMBL/GenBank/DDBJ databases">
        <title>Pervasive Adenine N6-methylation of Active Genes in Fungi.</title>
        <authorList>
            <consortium name="DOE Joint Genome Institute"/>
            <person name="Mondo S.J."/>
            <person name="Dannebaum R.O."/>
            <person name="Kuo R.C."/>
            <person name="Labutti K."/>
            <person name="Haridas S."/>
            <person name="Kuo A."/>
            <person name="Salamov A."/>
            <person name="Ahrendt S.R."/>
            <person name="Lipzen A."/>
            <person name="Sullivan W."/>
            <person name="Andreopoulos W.B."/>
            <person name="Clum A."/>
            <person name="Lindquist E."/>
            <person name="Daum C."/>
            <person name="Ramamoorthy G.K."/>
            <person name="Gryganskyi A."/>
            <person name="Culley D."/>
            <person name="Magnuson J.K."/>
            <person name="James T.Y."/>
            <person name="O'Malley M.A."/>
            <person name="Stajich J.E."/>
            <person name="Spatafora J.W."/>
            <person name="Visel A."/>
            <person name="Grigoriev I.V."/>
        </authorList>
    </citation>
    <scope>NUCLEOTIDE SEQUENCE [LARGE SCALE GENOMIC DNA]</scope>
    <source>
        <strain evidence="12 13">62-1032</strain>
    </source>
</reference>
<dbReference type="PROSITE" id="PS50065">
    <property type="entry name" value="HMG_COA_REDUCTASE_4"/>
    <property type="match status" value="1"/>
</dbReference>
<evidence type="ECO:0000256" key="2">
    <source>
        <dbReference type="ARBA" id="ARBA00007661"/>
    </source>
</evidence>
<dbReference type="PANTHER" id="PTHR10572">
    <property type="entry name" value="3-HYDROXY-3-METHYLGLUTARYL-COENZYME A REDUCTASE"/>
    <property type="match status" value="1"/>
</dbReference>
<comment type="subcellular location">
    <subcellularLocation>
        <location evidence="1 9">Endoplasmic reticulum membrane</location>
        <topology evidence="1 9">Multi-pass membrane protein</topology>
    </subcellularLocation>
</comment>
<dbReference type="PANTHER" id="PTHR10572:SF24">
    <property type="entry name" value="3-HYDROXY-3-METHYLGLUTARYL-COENZYME A REDUCTASE"/>
    <property type="match status" value="1"/>
</dbReference>
<evidence type="ECO:0000256" key="1">
    <source>
        <dbReference type="ARBA" id="ARBA00004477"/>
    </source>
</evidence>
<dbReference type="FunFam" id="3.30.70.420:FF:000001">
    <property type="entry name" value="3-hydroxy-3-methylglutaryl coenzyme A reductase"/>
    <property type="match status" value="1"/>
</dbReference>
<comment type="similarity">
    <text evidence="2 9">Belongs to the HMG-CoA reductase family.</text>
</comment>
<evidence type="ECO:0000256" key="6">
    <source>
        <dbReference type="ARBA" id="ARBA00022989"/>
    </source>
</evidence>
<sequence length="1384" mass="147956">MVFATSPSSFSSLRPLVLRLARLGASYPIELIVTVFCAVTLVYFQLLKVVRTSDFLLYDDTPSSPSSSLSRYPSVAYTPSTGLWSTVPAALTTDDTTTSPVELWLKQLVVEVPNTLALARTLELKDTVTTGTQAALASPGVECYKVSGSPTCWTVETQPTLNRTARSFAFTSPESAKAFGSAFSSLPALKSQTLELKALPRRKRRGTRNYASFFSRAGVEEQEQQEAEEEVGDWEFERSLEDMKSVKWMLFAARAFVMRFYGLAKKADSADIFVMLIAYLLMHSTFVSLFLNMRRLSLSLRPQSRSSGMWLASSALVSSCLAFLFALLTAWYLEITVNPVLLGEALPFLVITVGFEKPFVLTRAVFSNPSIGPSGAYSAGSRGTLTPSRDGLSPPSERPSFSNGGASFPGASRFGLRFAPPVPSREIVLQAVAKTGVPIVRDYAIEVAVLVVGAMSGVAGLKEFCHLAALILVFDCLMLMGFYVAVLTIMVEIHRIKVIRHLQRTDSSADLARLLDDPTPLPDDAEVGSGSEDEEEEPKLTLREKVVKLVTGTAPGQKAKSDSPTARLKVLLIAAFLTLHALNLVTTLTRETALGRSREHAPSTPHAPFVDTTLPLYSTALAQLVSAHDRGTELVVHIAPALQYHAIDPTAPSAAPAAAYLAQKHYEEQLSTATGSLANLERFMSRWSRLVGDPIISKWIVIALGISVFLNGYLLKGIASTDSGFQAGSAAEAAARILLASTTGSALDDGDDAAATRRLRQSFSLLKDDLQNEWTARDAQAMTREHRREEKVAEKQAHKAAPELVKVATKKPSRTDSADDSSEDSPPPSPILIRTKPRKSTKADSTETTSVPTLSLPESSASSTPTTSTSAQPGAERTIKLSPSTVALVPLGQVPETPRDFEVCVKIYDGGEGALLLNDEEIIMLVQKGKIAAYALEKILKDYERAVSIRRALISRASARKNLEDSDLPFQHFDYSRVMGQCCENVVGYMPVPVGIAGPLRIDNEVVPLPMATVEGALVASASRGCKALNILGGVTTVVTQDAMTRGPALTFPNVTLCAAAKRWIDSVEGSDIMKASFNSTSRFARLKSLRSTMAGRTLYVRFATQTGDAMGMNMISKGTERALDTMQTDHFPEMRISALSGNYCTDKKPAAINWIEGRGKSVVAEGIIPGHAVKSVLKTTVDDIVKLNITKNLVGSAMAGTMGGNNAHAANILAAMFLATGQDIAQVVESANCITLMEATNGGEDLLITCSMPSIEVGTVGGGTILLPQGAMLNLLGVKGPHPTNPGENAQRLARVICAAVLAGELSLMASLAAGTLVKSHLALNRSAPGTPAIQTPAHSRPTTPAANGAPQAFVSSIGRTVLSASTVSPRSPFFRLSLSTGS</sequence>
<keyword evidence="6 9" id="KW-1133">Transmembrane helix</keyword>
<dbReference type="CDD" id="cd00643">
    <property type="entry name" value="HMG-CoA_reductase_classI"/>
    <property type="match status" value="1"/>
</dbReference>
<keyword evidence="7 9" id="KW-0560">Oxidoreductase</keyword>
<dbReference type="InterPro" id="IPR053958">
    <property type="entry name" value="HMGCR/SNAP/NPC1-like_SSD"/>
</dbReference>
<dbReference type="InParanoid" id="A0A1Y2EP84"/>
<dbReference type="Gene3D" id="3.90.770.10">
    <property type="entry name" value="3-hydroxy-3-methylglutaryl-coenzyme A Reductase, Chain A, domain 2"/>
    <property type="match status" value="1"/>
</dbReference>
<dbReference type="InterPro" id="IPR023076">
    <property type="entry name" value="HMG_CoA_Rdtase_CS"/>
</dbReference>
<evidence type="ECO:0000259" key="11">
    <source>
        <dbReference type="PROSITE" id="PS50156"/>
    </source>
</evidence>
<dbReference type="SUPFAM" id="SSF56542">
    <property type="entry name" value="Substrate-binding domain of HMG-CoA reductase"/>
    <property type="match status" value="1"/>
</dbReference>
<organism evidence="12 13">
    <name type="scientific">Leucosporidium creatinivorum</name>
    <dbReference type="NCBI Taxonomy" id="106004"/>
    <lineage>
        <taxon>Eukaryota</taxon>
        <taxon>Fungi</taxon>
        <taxon>Dikarya</taxon>
        <taxon>Basidiomycota</taxon>
        <taxon>Pucciniomycotina</taxon>
        <taxon>Microbotryomycetes</taxon>
        <taxon>Leucosporidiales</taxon>
        <taxon>Leucosporidium</taxon>
    </lineage>
</organism>
<dbReference type="Gene3D" id="1.10.3270.10">
    <property type="entry name" value="HMGR, N-terminal domain"/>
    <property type="match status" value="1"/>
</dbReference>
<dbReference type="Pfam" id="PF12349">
    <property type="entry name" value="Sterol-sensing"/>
    <property type="match status" value="1"/>
</dbReference>
<feature type="region of interest" description="Disordered" evidence="10">
    <location>
        <begin position="1330"/>
        <end position="1352"/>
    </location>
</feature>
<dbReference type="PROSITE" id="PS50156">
    <property type="entry name" value="SSD"/>
    <property type="match status" value="1"/>
</dbReference>
<feature type="compositionally biased region" description="Polar residues" evidence="10">
    <location>
        <begin position="1334"/>
        <end position="1347"/>
    </location>
</feature>
<evidence type="ECO:0000256" key="7">
    <source>
        <dbReference type="ARBA" id="ARBA00023002"/>
    </source>
</evidence>
<evidence type="ECO:0000256" key="3">
    <source>
        <dbReference type="ARBA" id="ARBA00022692"/>
    </source>
</evidence>
<evidence type="ECO:0000256" key="4">
    <source>
        <dbReference type="ARBA" id="ARBA00022824"/>
    </source>
</evidence>
<name>A0A1Y2EP84_9BASI</name>
<dbReference type="InterPro" id="IPR023282">
    <property type="entry name" value="HMG_CoA_Rdtase_N"/>
</dbReference>
<keyword evidence="13" id="KW-1185">Reference proteome</keyword>
<dbReference type="InterPro" id="IPR009029">
    <property type="entry name" value="HMG_CoA_Rdtase_sub-bd_dom_sf"/>
</dbReference>
<feature type="compositionally biased region" description="Acidic residues" evidence="10">
    <location>
        <begin position="523"/>
        <end position="537"/>
    </location>
</feature>
<dbReference type="SUPFAM" id="SSF55035">
    <property type="entry name" value="NAD-binding domain of HMG-CoA reductase"/>
    <property type="match status" value="1"/>
</dbReference>
<dbReference type="Gene3D" id="3.30.70.420">
    <property type="entry name" value="Hydroxymethylglutaryl-CoA reductase, class I/II, NAD/NADP-binding domain"/>
    <property type="match status" value="1"/>
</dbReference>
<comment type="pathway">
    <text evidence="9">Metabolic intermediate biosynthesis; (R)-mevalonate biosynthesis; (R)-mevalonate from acetyl-CoA: step 3/3.</text>
</comment>
<feature type="transmembrane region" description="Helical" evidence="9">
    <location>
        <begin position="467"/>
        <end position="491"/>
    </location>
</feature>
<evidence type="ECO:0000256" key="9">
    <source>
        <dbReference type="RuleBase" id="RU361219"/>
    </source>
</evidence>
<dbReference type="InterPro" id="IPR002202">
    <property type="entry name" value="HMG_CoA_Rdtase"/>
</dbReference>
<evidence type="ECO:0000313" key="12">
    <source>
        <dbReference type="EMBL" id="ORY73084.1"/>
    </source>
</evidence>
<dbReference type="UniPathway" id="UPA00058">
    <property type="reaction ID" value="UER00103"/>
</dbReference>
<feature type="transmembrane region" description="Helical" evidence="9">
    <location>
        <begin position="311"/>
        <end position="333"/>
    </location>
</feature>
<feature type="transmembrane region" description="Helical" evidence="9">
    <location>
        <begin position="443"/>
        <end position="461"/>
    </location>
</feature>
<dbReference type="InterPro" id="IPR023074">
    <property type="entry name" value="HMG_CoA_Rdtase_cat_sf"/>
</dbReference>
<feature type="transmembrane region" description="Helical" evidence="9">
    <location>
        <begin position="270"/>
        <end position="291"/>
    </location>
</feature>
<dbReference type="STRING" id="106004.A0A1Y2EP84"/>
<dbReference type="GO" id="GO:0015936">
    <property type="term" value="P:coenzyme A metabolic process"/>
    <property type="evidence" value="ECO:0007669"/>
    <property type="project" value="InterPro"/>
</dbReference>
<keyword evidence="4 9" id="KW-0256">Endoplasmic reticulum</keyword>
<feature type="domain" description="SSD" evidence="11">
    <location>
        <begin position="271"/>
        <end position="489"/>
    </location>
</feature>
<evidence type="ECO:0000256" key="8">
    <source>
        <dbReference type="ARBA" id="ARBA00023136"/>
    </source>
</evidence>
<dbReference type="Proteomes" id="UP000193467">
    <property type="component" value="Unassembled WGS sequence"/>
</dbReference>
<dbReference type="NCBIfam" id="TIGR00533">
    <property type="entry name" value="HMG_CoA_R_NADP"/>
    <property type="match status" value="1"/>
</dbReference>
<proteinExistence type="inferred from homology"/>
<dbReference type="Pfam" id="PF00368">
    <property type="entry name" value="HMG-CoA_red"/>
    <property type="match status" value="1"/>
</dbReference>
<keyword evidence="3 9" id="KW-0812">Transmembrane</keyword>